<evidence type="ECO:0000313" key="2">
    <source>
        <dbReference type="EMBL" id="JAD80629.1"/>
    </source>
</evidence>
<organism evidence="2">
    <name type="scientific">Arundo donax</name>
    <name type="common">Giant reed</name>
    <name type="synonym">Donax arundinaceus</name>
    <dbReference type="NCBI Taxonomy" id="35708"/>
    <lineage>
        <taxon>Eukaryota</taxon>
        <taxon>Viridiplantae</taxon>
        <taxon>Streptophyta</taxon>
        <taxon>Embryophyta</taxon>
        <taxon>Tracheophyta</taxon>
        <taxon>Spermatophyta</taxon>
        <taxon>Magnoliopsida</taxon>
        <taxon>Liliopsida</taxon>
        <taxon>Poales</taxon>
        <taxon>Poaceae</taxon>
        <taxon>PACMAD clade</taxon>
        <taxon>Arundinoideae</taxon>
        <taxon>Arundineae</taxon>
        <taxon>Arundo</taxon>
    </lineage>
</organism>
<dbReference type="AlphaFoldDB" id="A0A0A9CWF6"/>
<proteinExistence type="predicted"/>
<protein>
    <submittedName>
        <fullName evidence="2">Uncharacterized protein</fullName>
    </submittedName>
</protein>
<reference evidence="2" key="2">
    <citation type="journal article" date="2015" name="Data Brief">
        <title>Shoot transcriptome of the giant reed, Arundo donax.</title>
        <authorList>
            <person name="Barrero R.A."/>
            <person name="Guerrero F.D."/>
            <person name="Moolhuijzen P."/>
            <person name="Goolsby J.A."/>
            <person name="Tidwell J."/>
            <person name="Bellgard S.E."/>
            <person name="Bellgard M.I."/>
        </authorList>
    </citation>
    <scope>NUCLEOTIDE SEQUENCE</scope>
    <source>
        <tissue evidence="2">Shoot tissue taken approximately 20 cm above the soil surface</tissue>
    </source>
</reference>
<name>A0A0A9CWF6_ARUDO</name>
<evidence type="ECO:0000256" key="1">
    <source>
        <dbReference type="SAM" id="MobiDB-lite"/>
    </source>
</evidence>
<feature type="region of interest" description="Disordered" evidence="1">
    <location>
        <begin position="1"/>
        <end position="74"/>
    </location>
</feature>
<feature type="compositionally biased region" description="Basic and acidic residues" evidence="1">
    <location>
        <begin position="64"/>
        <end position="74"/>
    </location>
</feature>
<dbReference type="EMBL" id="GBRH01217266">
    <property type="protein sequence ID" value="JAD80629.1"/>
    <property type="molecule type" value="Transcribed_RNA"/>
</dbReference>
<accession>A0A0A9CWF6</accession>
<sequence>MQARLADHTLFGHSTLRRRLPSPQPCRPGPLRRLPGPDYVPRHRRRRRASASTSTRQPSGTSPPRDRLQVSRAA</sequence>
<reference evidence="2" key="1">
    <citation type="submission" date="2014-09" db="EMBL/GenBank/DDBJ databases">
        <authorList>
            <person name="Magalhaes I.L.F."/>
            <person name="Oliveira U."/>
            <person name="Santos F.R."/>
            <person name="Vidigal T.H.D.A."/>
            <person name="Brescovit A.D."/>
            <person name="Santos A.J."/>
        </authorList>
    </citation>
    <scope>NUCLEOTIDE SEQUENCE</scope>
    <source>
        <tissue evidence="2">Shoot tissue taken approximately 20 cm above the soil surface</tissue>
    </source>
</reference>